<evidence type="ECO:0000256" key="2">
    <source>
        <dbReference type="ARBA" id="ARBA00022723"/>
    </source>
</evidence>
<dbReference type="NCBIfam" id="TIGR02694">
    <property type="entry name" value="arsenite_ox_S"/>
    <property type="match status" value="1"/>
</dbReference>
<dbReference type="SUPFAM" id="SSF50022">
    <property type="entry name" value="ISP domain"/>
    <property type="match status" value="1"/>
</dbReference>
<name>A0A1H0JTP4_9PSED</name>
<evidence type="ECO:0000256" key="6">
    <source>
        <dbReference type="ARBA" id="ARBA00034078"/>
    </source>
</evidence>
<dbReference type="PROSITE" id="PS51296">
    <property type="entry name" value="RIESKE"/>
    <property type="match status" value="1"/>
</dbReference>
<evidence type="ECO:0000313" key="8">
    <source>
        <dbReference type="EMBL" id="SDO46903.1"/>
    </source>
</evidence>
<dbReference type="PROSITE" id="PS51318">
    <property type="entry name" value="TAT"/>
    <property type="match status" value="1"/>
</dbReference>
<keyword evidence="3" id="KW-0408">Iron</keyword>
<dbReference type="PANTHER" id="PTHR10134">
    <property type="entry name" value="CYTOCHROME B-C1 COMPLEX SUBUNIT RIESKE, MITOCHONDRIAL"/>
    <property type="match status" value="1"/>
</dbReference>
<evidence type="ECO:0000256" key="1">
    <source>
        <dbReference type="ARBA" id="ARBA00022714"/>
    </source>
</evidence>
<protein>
    <submittedName>
        <fullName evidence="8">Arsenite oxidase small subunit</fullName>
    </submittedName>
</protein>
<dbReference type="InterPro" id="IPR005805">
    <property type="entry name" value="Rieske_Fe-S_prot_C"/>
</dbReference>
<dbReference type="InterPro" id="IPR014349">
    <property type="entry name" value="Rieske_Fe-S_prot"/>
</dbReference>
<sequence>MASISRRLFLKVGGGVAASVAIGLPELTQATTPKPTAEGRVNLPYPMKALTKAQKLLVNTPVLFSYPDAASPCALIKMGAPAPGGVGPERDIVAYSTLCTHMGCPVAYDPGQKVFKCPCHFSIFDPENIGQMVSGQATENLPSIVLEYNPNDDSVRAVAVEGLIYGRQSNLL</sequence>
<dbReference type="OrthoDB" id="311718at2"/>
<keyword evidence="1" id="KW-0001">2Fe-2S</keyword>
<feature type="domain" description="Rieske" evidence="7">
    <location>
        <begin position="59"/>
        <end position="155"/>
    </location>
</feature>
<evidence type="ECO:0000256" key="4">
    <source>
        <dbReference type="ARBA" id="ARBA00023014"/>
    </source>
</evidence>
<dbReference type="PRINTS" id="PR00162">
    <property type="entry name" value="RIESKE"/>
</dbReference>
<dbReference type="InterPro" id="IPR014067">
    <property type="entry name" value="AioB/IdrB_ssu"/>
</dbReference>
<dbReference type="Gene3D" id="2.102.10.10">
    <property type="entry name" value="Rieske [2Fe-2S] iron-sulphur domain"/>
    <property type="match status" value="1"/>
</dbReference>
<dbReference type="InterPro" id="IPR017941">
    <property type="entry name" value="Rieske_2Fe-2S"/>
</dbReference>
<dbReference type="InterPro" id="IPR006311">
    <property type="entry name" value="TAT_signal"/>
</dbReference>
<evidence type="ECO:0000256" key="3">
    <source>
        <dbReference type="ARBA" id="ARBA00023004"/>
    </source>
</evidence>
<gene>
    <name evidence="8" type="ORF">SAMN04489798_3031</name>
</gene>
<dbReference type="Pfam" id="PF00355">
    <property type="entry name" value="Rieske"/>
    <property type="match status" value="1"/>
</dbReference>
<evidence type="ECO:0000256" key="5">
    <source>
        <dbReference type="ARBA" id="ARBA00023157"/>
    </source>
</evidence>
<dbReference type="GO" id="GO:0046872">
    <property type="term" value="F:metal ion binding"/>
    <property type="evidence" value="ECO:0007669"/>
    <property type="project" value="UniProtKB-KW"/>
</dbReference>
<dbReference type="GO" id="GO:0051537">
    <property type="term" value="F:2 iron, 2 sulfur cluster binding"/>
    <property type="evidence" value="ECO:0007669"/>
    <property type="project" value="UniProtKB-KW"/>
</dbReference>
<accession>A0A1H0JTP4</accession>
<organism evidence="8 9">
    <name type="scientific">Pseudomonas arsenicoxydans</name>
    <dbReference type="NCBI Taxonomy" id="702115"/>
    <lineage>
        <taxon>Bacteria</taxon>
        <taxon>Pseudomonadati</taxon>
        <taxon>Pseudomonadota</taxon>
        <taxon>Gammaproteobacteria</taxon>
        <taxon>Pseudomonadales</taxon>
        <taxon>Pseudomonadaceae</taxon>
        <taxon>Pseudomonas</taxon>
    </lineage>
</organism>
<dbReference type="RefSeq" id="WP_090181954.1">
    <property type="nucleotide sequence ID" value="NZ_LT629705.1"/>
</dbReference>
<dbReference type="InterPro" id="IPR036922">
    <property type="entry name" value="Rieske_2Fe-2S_sf"/>
</dbReference>
<dbReference type="GO" id="GO:0016020">
    <property type="term" value="C:membrane"/>
    <property type="evidence" value="ECO:0007669"/>
    <property type="project" value="InterPro"/>
</dbReference>
<evidence type="ECO:0000259" key="7">
    <source>
        <dbReference type="PROSITE" id="PS51296"/>
    </source>
</evidence>
<dbReference type="EMBL" id="LT629705">
    <property type="protein sequence ID" value="SDO46903.1"/>
    <property type="molecule type" value="Genomic_DNA"/>
</dbReference>
<reference evidence="8 9" key="1">
    <citation type="submission" date="2016-10" db="EMBL/GenBank/DDBJ databases">
        <authorList>
            <person name="de Groot N.N."/>
        </authorList>
    </citation>
    <scope>NUCLEOTIDE SEQUENCE [LARGE SCALE GENOMIC DNA]</scope>
    <source>
        <strain evidence="8 9">CECT 7543</strain>
    </source>
</reference>
<keyword evidence="2" id="KW-0479">Metal-binding</keyword>
<dbReference type="AlphaFoldDB" id="A0A1H0JTP4"/>
<keyword evidence="4" id="KW-0411">Iron-sulfur</keyword>
<comment type="cofactor">
    <cofactor evidence="6">
        <name>[2Fe-2S] cluster</name>
        <dbReference type="ChEBI" id="CHEBI:190135"/>
    </cofactor>
</comment>
<proteinExistence type="predicted"/>
<dbReference type="Proteomes" id="UP000198827">
    <property type="component" value="Chromosome I"/>
</dbReference>
<keyword evidence="5" id="KW-1015">Disulfide bond</keyword>
<evidence type="ECO:0000313" key="9">
    <source>
        <dbReference type="Proteomes" id="UP000198827"/>
    </source>
</evidence>